<keyword evidence="2" id="KW-1185">Reference proteome</keyword>
<organism evidence="1 2">
    <name type="scientific">Entomophthora muscae</name>
    <dbReference type="NCBI Taxonomy" id="34485"/>
    <lineage>
        <taxon>Eukaryota</taxon>
        <taxon>Fungi</taxon>
        <taxon>Fungi incertae sedis</taxon>
        <taxon>Zoopagomycota</taxon>
        <taxon>Entomophthoromycotina</taxon>
        <taxon>Entomophthoromycetes</taxon>
        <taxon>Entomophthorales</taxon>
        <taxon>Entomophthoraceae</taxon>
        <taxon>Entomophthora</taxon>
    </lineage>
</organism>
<evidence type="ECO:0000313" key="1">
    <source>
        <dbReference type="EMBL" id="KAJ9087346.1"/>
    </source>
</evidence>
<name>A0ACC2UL83_9FUNG</name>
<comment type="caution">
    <text evidence="1">The sequence shown here is derived from an EMBL/GenBank/DDBJ whole genome shotgun (WGS) entry which is preliminary data.</text>
</comment>
<protein>
    <submittedName>
        <fullName evidence="1">Uncharacterized protein</fullName>
    </submittedName>
</protein>
<evidence type="ECO:0000313" key="2">
    <source>
        <dbReference type="Proteomes" id="UP001165960"/>
    </source>
</evidence>
<reference evidence="1" key="1">
    <citation type="submission" date="2022-04" db="EMBL/GenBank/DDBJ databases">
        <title>Genome of the entomopathogenic fungus Entomophthora muscae.</title>
        <authorList>
            <person name="Elya C."/>
            <person name="Lovett B.R."/>
            <person name="Lee E."/>
            <person name="Macias A.M."/>
            <person name="Hajek A.E."/>
            <person name="De Bivort B.L."/>
            <person name="Kasson M.T."/>
            <person name="De Fine Licht H.H."/>
            <person name="Stajich J.E."/>
        </authorList>
    </citation>
    <scope>NUCLEOTIDE SEQUENCE</scope>
    <source>
        <strain evidence="1">Berkeley</strain>
    </source>
</reference>
<dbReference type="EMBL" id="QTSX02000282">
    <property type="protein sequence ID" value="KAJ9087346.1"/>
    <property type="molecule type" value="Genomic_DNA"/>
</dbReference>
<accession>A0ACC2UL83</accession>
<dbReference type="Proteomes" id="UP001165960">
    <property type="component" value="Unassembled WGS sequence"/>
</dbReference>
<sequence>MILGSHNSQTFLSFLQLVQEHLRRTRLGFTNVIVLDNVGLHKVEDIFEEFPTINTDIAVGPQQFVATKISSLPANVSHNTQRALNELPHDVSNSMNQSDGNVKCWALSPNLERCQFNTLIPTQVIPQSQTSYEACHCATPGGLVAFLV</sequence>
<proteinExistence type="predicted"/>
<gene>
    <name evidence="1" type="ORF">DSO57_1034243</name>
</gene>